<dbReference type="PANTHER" id="PTHR31889:SF2">
    <property type="entry name" value="FUCOSYLTRANSFERASE 3"/>
    <property type="match status" value="1"/>
</dbReference>
<feature type="transmembrane region" description="Helical" evidence="7">
    <location>
        <begin position="20"/>
        <end position="38"/>
    </location>
</feature>
<dbReference type="GO" id="GO:0071555">
    <property type="term" value="P:cell wall organization"/>
    <property type="evidence" value="ECO:0007669"/>
    <property type="project" value="UniProtKB-KW"/>
</dbReference>
<comment type="similarity">
    <text evidence="1">Belongs to the glycosyltransferase 37 family.</text>
</comment>
<proteinExistence type="inferred from homology"/>
<feature type="region of interest" description="Disordered" evidence="6">
    <location>
        <begin position="60"/>
        <end position="82"/>
    </location>
</feature>
<keyword evidence="4" id="KW-0325">Glycoprotein</keyword>
<keyword evidence="5" id="KW-0961">Cell wall biogenesis/degradation</keyword>
<dbReference type="GO" id="GO:0016020">
    <property type="term" value="C:membrane"/>
    <property type="evidence" value="ECO:0007669"/>
    <property type="project" value="InterPro"/>
</dbReference>
<evidence type="ECO:0000256" key="2">
    <source>
        <dbReference type="ARBA" id="ARBA00022676"/>
    </source>
</evidence>
<keyword evidence="7" id="KW-0472">Membrane</keyword>
<protein>
    <recommendedName>
        <fullName evidence="9">Fucosyltransferase</fullName>
    </recommendedName>
</protein>
<sequence length="529" mass="58385">MAEGEGEGTTQCRAGRSATIALLLFLVAGAFIAVQVTATSVRTEDVSQVVHDAVSLSASTSRSIAEATKPPSTLSAHESARSMDVEDIVKKVEENPADRTSEEVVVTAPPTVAEPAQVVTPAVTPAVLPAQVGASAPLLFEPHPSYPHYFPAPSEYLAQDVGITRRRSSSPAEMQGVNTAFDNYLKLHSEIISGQRPGKYVVMAHYTEAGFGNLLPVLVSTFLLAFASDRAFLIDWPYQRPRKHFNGEEYMGYPDIKELLEAPAGMKWRYDEVKKGSIKEKSIDASSAFYCKNLKNEFKEDMLRIKSWDFFGPGIVTNPNHAQAIREAFGEDWYGTISRWLIRPIPSLREEIRKFVRDNFDGRYVVGLQIRKVGMNKLSEDQVKRFFSCAEATRIMANEPSDNTFYFIAADNAQTREAAKKKYGAKAIQLGSKVDRASTRGVQEGLIDNFLLAFCDDQIISGGSTYGRQSAGYSSLPPMVVKRQGDTCVRIASSTPCFYEYKQVINSGCVKEEASLVTYFNYAGMSDHC</sequence>
<organism evidence="8">
    <name type="scientific">Palpitomonas bilix</name>
    <dbReference type="NCBI Taxonomy" id="652834"/>
    <lineage>
        <taxon>Eukaryota</taxon>
        <taxon>Eukaryota incertae sedis</taxon>
    </lineage>
</organism>
<dbReference type="GO" id="GO:0008107">
    <property type="term" value="F:galactoside 2-alpha-L-fucosyltransferase activity"/>
    <property type="evidence" value="ECO:0007669"/>
    <property type="project" value="InterPro"/>
</dbReference>
<evidence type="ECO:0000313" key="8">
    <source>
        <dbReference type="EMBL" id="CAE0246230.1"/>
    </source>
</evidence>
<evidence type="ECO:0000256" key="3">
    <source>
        <dbReference type="ARBA" id="ARBA00022679"/>
    </source>
</evidence>
<keyword evidence="7" id="KW-0812">Transmembrane</keyword>
<evidence type="ECO:0008006" key="9">
    <source>
        <dbReference type="Google" id="ProtNLM"/>
    </source>
</evidence>
<keyword evidence="7" id="KW-1133">Transmembrane helix</keyword>
<name>A0A7S3D4B7_9EUKA</name>
<evidence type="ECO:0000256" key="6">
    <source>
        <dbReference type="SAM" id="MobiDB-lite"/>
    </source>
</evidence>
<evidence type="ECO:0000256" key="1">
    <source>
        <dbReference type="ARBA" id="ARBA00010481"/>
    </source>
</evidence>
<keyword evidence="2" id="KW-0328">Glycosyltransferase</keyword>
<dbReference type="Gene3D" id="3.40.50.11350">
    <property type="match status" value="1"/>
</dbReference>
<dbReference type="EMBL" id="HBIB01012804">
    <property type="protein sequence ID" value="CAE0246230.1"/>
    <property type="molecule type" value="Transcribed_RNA"/>
</dbReference>
<evidence type="ECO:0000256" key="5">
    <source>
        <dbReference type="ARBA" id="ARBA00023316"/>
    </source>
</evidence>
<accession>A0A7S3D4B7</accession>
<keyword evidence="3" id="KW-0808">Transferase</keyword>
<gene>
    <name evidence="8" type="ORF">PBIL07802_LOCUS8413</name>
</gene>
<dbReference type="InterPro" id="IPR004938">
    <property type="entry name" value="XG_FTase"/>
</dbReference>
<dbReference type="PANTHER" id="PTHR31889">
    <property type="entry name" value="FUCOSYLTRANSFERASE 2-RELATED"/>
    <property type="match status" value="1"/>
</dbReference>
<dbReference type="GO" id="GO:0042546">
    <property type="term" value="P:cell wall biogenesis"/>
    <property type="evidence" value="ECO:0007669"/>
    <property type="project" value="InterPro"/>
</dbReference>
<dbReference type="AlphaFoldDB" id="A0A7S3D4B7"/>
<reference evidence="8" key="1">
    <citation type="submission" date="2021-01" db="EMBL/GenBank/DDBJ databases">
        <authorList>
            <person name="Corre E."/>
            <person name="Pelletier E."/>
            <person name="Niang G."/>
            <person name="Scheremetjew M."/>
            <person name="Finn R."/>
            <person name="Kale V."/>
            <person name="Holt S."/>
            <person name="Cochrane G."/>
            <person name="Meng A."/>
            <person name="Brown T."/>
            <person name="Cohen L."/>
        </authorList>
    </citation>
    <scope>NUCLEOTIDE SEQUENCE</scope>
    <source>
        <strain evidence="8">NIES-2562</strain>
    </source>
</reference>
<evidence type="ECO:0000256" key="7">
    <source>
        <dbReference type="SAM" id="Phobius"/>
    </source>
</evidence>
<evidence type="ECO:0000256" key="4">
    <source>
        <dbReference type="ARBA" id="ARBA00023180"/>
    </source>
</evidence>